<dbReference type="PANTHER" id="PTHR21328">
    <property type="entry name" value="POLY ADP-RIBOSE POLYMERASE FAMILY, MEMBER PARP"/>
    <property type="match status" value="1"/>
</dbReference>
<dbReference type="Pfam" id="PF00179">
    <property type="entry name" value="UQ_con"/>
    <property type="match status" value="1"/>
</dbReference>
<reference evidence="6 7" key="1">
    <citation type="submission" date="2018-02" db="EMBL/GenBank/DDBJ databases">
        <title>The genomes of Aspergillus section Nigri reveals drivers in fungal speciation.</title>
        <authorList>
            <consortium name="DOE Joint Genome Institute"/>
            <person name="Vesth T.C."/>
            <person name="Nybo J."/>
            <person name="Theobald S."/>
            <person name="Brandl J."/>
            <person name="Frisvad J.C."/>
            <person name="Nielsen K.F."/>
            <person name="Lyhne E.K."/>
            <person name="Kogle M.E."/>
            <person name="Kuo A."/>
            <person name="Riley R."/>
            <person name="Clum A."/>
            <person name="Nolan M."/>
            <person name="Lipzen A."/>
            <person name="Salamov A."/>
            <person name="Henrissat B."/>
            <person name="Wiebenga A."/>
            <person name="De vries R.P."/>
            <person name="Grigoriev I.V."/>
            <person name="Mortensen U.H."/>
            <person name="Andersen M.R."/>
            <person name="Baker S.E."/>
        </authorList>
    </citation>
    <scope>NUCLEOTIDE SEQUENCE [LARGE SCALE GENOMIC DNA]</scope>
    <source>
        <strain evidence="6 7">CBS 101889</strain>
    </source>
</reference>
<keyword evidence="1" id="KW-0328">Glycosyltransferase</keyword>
<sequence length="1054" mass="119717">MPRADFLQDANAASHPQLTGLEIQNDDTLAFNHIGSGSSRIYILIPDLSEYPTQHVYYIFGDDGIPDSVAYAIQSIQGLYDGKRLDTILKGFCSHLDNISINSDECDIEANDEDDLEMDTDTEMDWEQSYCPDWGAIHKRLTADLRAAKEAGFRAGVLGNLKERTVICISCRVAKLNISNDALQLWDVSPSDYLILLIEYSQGYRTLDNISLTNQESRPVMYIGLCDSYKPTVESALRVLRLRGDSKDATSWNPDPASHGREMRLSFVTEMLTDLFNERFLKIVQHRIDRGFSWTGAEQYYENHQGKGFGVKENDLAQYSMEETWRTCVPDFVREDDLQYQNDKSMLSFPRIAMQYCLRRFTRASEFCLVCYCKTDASFQALNPYVCSKMLCLFQYLECGKGPKLEWQILSQPEVVDLLVSFAYSRAREKRMTDCPGLPLKVPYPYLDTRRALHGKLNGNTLVLQKPHKLKVGEWILLHHKVGFPSEPVPPIHYYVREASDNFYALSDPITKGDKKWKQATSRNEDVMAMPYSTDFDKLAPEEKQLAVVKLLETLPGVDSMVSFIKCNSGHQSLDLWKERVSPAALYLLRWIVSSNRSCIIYDHNPEHKVTGMETHLQFRFAQGTPDKEQKFVNAISQEVSASKKDYPTLFAWHGSPVSSWHSILRQGLNYEEVRHGRTYGNGVYLARDFNLSRSYSQWDSSQSQETWPSSKLGIMSAISFNEVVNAVEKFVCTTPYVLKQIDWIMPRYLFVKCSKFVQSANSLEKPQDIYAQDPQHKARGPNGTPIAVPLSAVRTHIAQAQLLPACGPCDSEAGYGSDATLDEDCRLLKGDPEDGDDHEFRKISDPLAAFLSKVLMNTNIKLLPPPCYATSQATRRLMRELKATAALQNRRPVADLGWCIEPRLIDNPYQWLVALHSFEPTSLLARDLAATDDKCVLLEIRFPPSYPYSPPFIRVVRPRFLPMSAGGGGHVTSGGAICMDLLTSTGWSVAYSMESILLQVHMIISSSDPFPARLERHRTQDYTWSEAVEAFIRMCRIHSWKVPDDFEQMQKDE</sequence>
<dbReference type="VEuPathDB" id="FungiDB:BO97DRAFT_287425"/>
<gene>
    <name evidence="6" type="ORF">BO97DRAFT_287425</name>
</gene>
<proteinExistence type="predicted"/>
<dbReference type="AlphaFoldDB" id="A0A395HKA6"/>
<dbReference type="InterPro" id="IPR016135">
    <property type="entry name" value="UBQ-conjugating_enzyme/RWD"/>
</dbReference>
<dbReference type="PROSITE" id="PS50127">
    <property type="entry name" value="UBC_2"/>
    <property type="match status" value="1"/>
</dbReference>
<dbReference type="CDD" id="cd23802">
    <property type="entry name" value="UBCc_UBE2Q"/>
    <property type="match status" value="1"/>
</dbReference>
<evidence type="ECO:0000256" key="3">
    <source>
        <dbReference type="ARBA" id="ARBA00022695"/>
    </source>
</evidence>
<keyword evidence="4" id="KW-0520">NAD</keyword>
<evidence type="ECO:0000313" key="7">
    <source>
        <dbReference type="Proteomes" id="UP000248961"/>
    </source>
</evidence>
<keyword evidence="2" id="KW-0808">Transferase</keyword>
<dbReference type="GO" id="GO:0003950">
    <property type="term" value="F:NAD+ poly-ADP-ribosyltransferase activity"/>
    <property type="evidence" value="ECO:0007669"/>
    <property type="project" value="InterPro"/>
</dbReference>
<dbReference type="GeneID" id="37195411"/>
<dbReference type="GO" id="GO:0016779">
    <property type="term" value="F:nucleotidyltransferase activity"/>
    <property type="evidence" value="ECO:0007669"/>
    <property type="project" value="UniProtKB-KW"/>
</dbReference>
<evidence type="ECO:0000256" key="4">
    <source>
        <dbReference type="ARBA" id="ARBA00023027"/>
    </source>
</evidence>
<dbReference type="OrthoDB" id="109543at2759"/>
<evidence type="ECO:0000256" key="2">
    <source>
        <dbReference type="ARBA" id="ARBA00022679"/>
    </source>
</evidence>
<dbReference type="Gene3D" id="3.10.110.10">
    <property type="entry name" value="Ubiquitin Conjugating Enzyme"/>
    <property type="match status" value="1"/>
</dbReference>
<organism evidence="6 7">
    <name type="scientific">Aspergillus homomorphus (strain CBS 101889)</name>
    <dbReference type="NCBI Taxonomy" id="1450537"/>
    <lineage>
        <taxon>Eukaryota</taxon>
        <taxon>Fungi</taxon>
        <taxon>Dikarya</taxon>
        <taxon>Ascomycota</taxon>
        <taxon>Pezizomycotina</taxon>
        <taxon>Eurotiomycetes</taxon>
        <taxon>Eurotiomycetidae</taxon>
        <taxon>Eurotiales</taxon>
        <taxon>Aspergillaceae</taxon>
        <taxon>Aspergillus</taxon>
        <taxon>Aspergillus subgen. Circumdati</taxon>
    </lineage>
</organism>
<dbReference type="InterPro" id="IPR000608">
    <property type="entry name" value="UBC"/>
</dbReference>
<accession>A0A395HKA6</accession>
<dbReference type="RefSeq" id="XP_025545848.1">
    <property type="nucleotide sequence ID" value="XM_025691122.1"/>
</dbReference>
<evidence type="ECO:0000313" key="6">
    <source>
        <dbReference type="EMBL" id="RAL06694.1"/>
    </source>
</evidence>
<dbReference type="InterPro" id="IPR012317">
    <property type="entry name" value="Poly(ADP-ribose)pol_cat_dom"/>
</dbReference>
<protein>
    <recommendedName>
        <fullName evidence="5">UBC core domain-containing protein</fullName>
    </recommendedName>
</protein>
<dbReference type="Gene3D" id="3.90.228.10">
    <property type="match status" value="1"/>
</dbReference>
<dbReference type="SUPFAM" id="SSF54495">
    <property type="entry name" value="UBC-like"/>
    <property type="match status" value="1"/>
</dbReference>
<feature type="domain" description="UBC core" evidence="5">
    <location>
        <begin position="873"/>
        <end position="1042"/>
    </location>
</feature>
<dbReference type="InterPro" id="IPR051838">
    <property type="entry name" value="ARTD_PARP"/>
</dbReference>
<dbReference type="STRING" id="1450537.A0A395HKA6"/>
<dbReference type="EMBL" id="KZ824360">
    <property type="protein sequence ID" value="RAL06694.1"/>
    <property type="molecule type" value="Genomic_DNA"/>
</dbReference>
<evidence type="ECO:0000259" key="5">
    <source>
        <dbReference type="PROSITE" id="PS50127"/>
    </source>
</evidence>
<keyword evidence="3" id="KW-0548">Nucleotidyltransferase</keyword>
<dbReference type="SUPFAM" id="SSF56399">
    <property type="entry name" value="ADP-ribosylation"/>
    <property type="match status" value="1"/>
</dbReference>
<keyword evidence="7" id="KW-1185">Reference proteome</keyword>
<dbReference type="Pfam" id="PF00644">
    <property type="entry name" value="PARP"/>
    <property type="match status" value="1"/>
</dbReference>
<evidence type="ECO:0000256" key="1">
    <source>
        <dbReference type="ARBA" id="ARBA00022676"/>
    </source>
</evidence>
<dbReference type="Proteomes" id="UP000248961">
    <property type="component" value="Unassembled WGS sequence"/>
</dbReference>
<name>A0A395HKA6_ASPHC</name>